<name>A0A6C0BMG5_9ZZZZ</name>
<dbReference type="EMBL" id="MN739192">
    <property type="protein sequence ID" value="QHS92769.1"/>
    <property type="molecule type" value="Genomic_DNA"/>
</dbReference>
<sequence>MIIVASNTVNHLIQVQAGLTHDLSSKGICDE</sequence>
<reference evidence="1" key="1">
    <citation type="journal article" date="2020" name="Nature">
        <title>Giant virus diversity and host interactions through global metagenomics.</title>
        <authorList>
            <person name="Schulz F."/>
            <person name="Roux S."/>
            <person name="Paez-Espino D."/>
            <person name="Jungbluth S."/>
            <person name="Walsh D.A."/>
            <person name="Denef V.J."/>
            <person name="McMahon K.D."/>
            <person name="Konstantinidis K.T."/>
            <person name="Eloe-Fadrosh E.A."/>
            <person name="Kyrpides N.C."/>
            <person name="Woyke T."/>
        </authorList>
    </citation>
    <scope>NUCLEOTIDE SEQUENCE</scope>
    <source>
        <strain evidence="1">GVMAG-M-3300017651-5</strain>
    </source>
</reference>
<protein>
    <submittedName>
        <fullName evidence="1">Uncharacterized protein</fullName>
    </submittedName>
</protein>
<dbReference type="AlphaFoldDB" id="A0A6C0BMG5"/>
<organism evidence="1">
    <name type="scientific">viral metagenome</name>
    <dbReference type="NCBI Taxonomy" id="1070528"/>
    <lineage>
        <taxon>unclassified sequences</taxon>
        <taxon>metagenomes</taxon>
        <taxon>organismal metagenomes</taxon>
    </lineage>
</organism>
<evidence type="ECO:0000313" key="1">
    <source>
        <dbReference type="EMBL" id="QHS92769.1"/>
    </source>
</evidence>
<accession>A0A6C0BMG5</accession>
<proteinExistence type="predicted"/>